<dbReference type="InterPro" id="IPR050280">
    <property type="entry name" value="OMP_Chaperone_SurA"/>
</dbReference>
<keyword evidence="2" id="KW-0697">Rotamase</keyword>
<dbReference type="AlphaFoldDB" id="A0A6S6S918"/>
<dbReference type="Pfam" id="PF13616">
    <property type="entry name" value="Rotamase_3"/>
    <property type="match status" value="1"/>
</dbReference>
<evidence type="ECO:0000256" key="1">
    <source>
        <dbReference type="ARBA" id="ARBA00022729"/>
    </source>
</evidence>
<accession>A0A6S6S918</accession>
<dbReference type="InterPro" id="IPR027304">
    <property type="entry name" value="Trigger_fact/SurA_dom_sf"/>
</dbReference>
<dbReference type="InterPro" id="IPR000297">
    <property type="entry name" value="PPIase_PpiC"/>
</dbReference>
<dbReference type="InterPro" id="IPR046357">
    <property type="entry name" value="PPIase_dom_sf"/>
</dbReference>
<protein>
    <submittedName>
        <fullName evidence="5">Peptidylprolyl isomerase</fullName>
    </submittedName>
</protein>
<feature type="transmembrane region" description="Helical" evidence="3">
    <location>
        <begin position="12"/>
        <end position="29"/>
    </location>
</feature>
<dbReference type="GO" id="GO:0003755">
    <property type="term" value="F:peptidyl-prolyl cis-trans isomerase activity"/>
    <property type="evidence" value="ECO:0007669"/>
    <property type="project" value="UniProtKB-KW"/>
</dbReference>
<feature type="domain" description="PpiC" evidence="4">
    <location>
        <begin position="358"/>
        <end position="459"/>
    </location>
</feature>
<gene>
    <name evidence="5" type="ORF">HELGO_WM29567</name>
</gene>
<evidence type="ECO:0000256" key="2">
    <source>
        <dbReference type="PROSITE-ProRule" id="PRU00278"/>
    </source>
</evidence>
<dbReference type="PANTHER" id="PTHR47637:SF1">
    <property type="entry name" value="CHAPERONE SURA"/>
    <property type="match status" value="1"/>
</dbReference>
<dbReference type="PANTHER" id="PTHR47637">
    <property type="entry name" value="CHAPERONE SURA"/>
    <property type="match status" value="1"/>
</dbReference>
<keyword evidence="3" id="KW-0812">Transmembrane</keyword>
<keyword evidence="3" id="KW-0472">Membrane</keyword>
<reference evidence="5" key="1">
    <citation type="submission" date="2020-01" db="EMBL/GenBank/DDBJ databases">
        <authorList>
            <person name="Meier V. D."/>
            <person name="Meier V D."/>
        </authorList>
    </citation>
    <scope>NUCLEOTIDE SEQUENCE</scope>
    <source>
        <strain evidence="5">HLG_WM_MAG_10</strain>
    </source>
</reference>
<name>A0A6S6S918_9BACT</name>
<evidence type="ECO:0000259" key="4">
    <source>
        <dbReference type="PROSITE" id="PS50198"/>
    </source>
</evidence>
<evidence type="ECO:0000256" key="3">
    <source>
        <dbReference type="SAM" id="Phobius"/>
    </source>
</evidence>
<keyword evidence="3" id="KW-1133">Transmembrane helix</keyword>
<keyword evidence="2 5" id="KW-0413">Isomerase</keyword>
<evidence type="ECO:0000313" key="5">
    <source>
        <dbReference type="EMBL" id="CAA6799577.1"/>
    </source>
</evidence>
<organism evidence="5">
    <name type="scientific">uncultured Aureispira sp</name>
    <dbReference type="NCBI Taxonomy" id="1331704"/>
    <lineage>
        <taxon>Bacteria</taxon>
        <taxon>Pseudomonadati</taxon>
        <taxon>Bacteroidota</taxon>
        <taxon>Saprospiria</taxon>
        <taxon>Saprospirales</taxon>
        <taxon>Saprospiraceae</taxon>
        <taxon>Aureispira</taxon>
        <taxon>environmental samples</taxon>
    </lineage>
</organism>
<dbReference type="Pfam" id="PF13623">
    <property type="entry name" value="SurA_N_2"/>
    <property type="match status" value="1"/>
</dbReference>
<sequence>MALLGTIRNRFGWVMMGLVFVGVASFLFMDISPGANTASGRSATVGYVNGEKVSNDLVQGYASEYKGAGYLQEEIQAQVWERIVGEKLLMQKTLAAGMEVTSTEMGDLFLSKDASLLSPIVQSRLADQKTRQVNTDQVKEMIAMYKNTSALIKRADGNVKQQEQLLDQQRDWLALEKSVKTRALQDKYFVALEKGIYTPTWMAEMENNLQETGYNFDYVRIPYTNIKNEVSVSDKEMKDYIAANARQFKREATANIEYVVFDVAPTKEDSLLYYTSMEERAVELRAAKTGEEDSSVVLQYTKDFSSTFYTETEMTTLADVPASMVDSIFDAAEGTVFGPYVQGQKYKVLKKIGEKSLPDSVKARHILIRAEDPTAGQNARVLLDSIKNVLETDPTASFDSLALAFSQDGSSSTGGDLGWQGKDVSFVPEFKEYMFYTGKKNEYTLLYTQFGVHLIQITDTKYETDRVGIRIAVLEEAIIPTGKTTEAKKREAVEFISTNRTLEEMKKAAKAKGLTVAPVAGLEKGAFDISGLGKNSTAASIIAWAHLPETKVGDVTGSAYAVDNDELGYTEKFVIMALASKVEKGLATTADPQVRAEVETTLRNQKKTAIVKGELASLTSLDAIAGKYNVIKQSATNVKYGTATVGSDGTEPKVVGLAANTAVGQMSGAVGGKTGVYIVNVTSKIDAPAITDIKTVRESVTRRISQAISSGIYENMKENSKILDERMN</sequence>
<dbReference type="Gene3D" id="3.10.50.40">
    <property type="match status" value="1"/>
</dbReference>
<keyword evidence="1" id="KW-0732">Signal</keyword>
<proteinExistence type="predicted"/>
<dbReference type="PROSITE" id="PS01096">
    <property type="entry name" value="PPIC_PPIASE_1"/>
    <property type="match status" value="1"/>
</dbReference>
<dbReference type="EMBL" id="CACVAQ010000038">
    <property type="protein sequence ID" value="CAA6799577.1"/>
    <property type="molecule type" value="Genomic_DNA"/>
</dbReference>
<dbReference type="PROSITE" id="PS50198">
    <property type="entry name" value="PPIC_PPIASE_2"/>
    <property type="match status" value="1"/>
</dbReference>
<dbReference type="SUPFAM" id="SSF109998">
    <property type="entry name" value="Triger factor/SurA peptide-binding domain-like"/>
    <property type="match status" value="1"/>
</dbReference>
<dbReference type="SUPFAM" id="SSF54534">
    <property type="entry name" value="FKBP-like"/>
    <property type="match status" value="1"/>
</dbReference>
<dbReference type="InterPro" id="IPR023058">
    <property type="entry name" value="PPIase_PpiC_CS"/>
</dbReference>